<dbReference type="PATRIC" id="fig|1679170.3.peg.2637"/>
<keyword evidence="2" id="KW-1185">Reference proteome</keyword>
<reference evidence="2" key="1">
    <citation type="submission" date="2015-07" db="EMBL/GenBank/DDBJ databases">
        <title>Genome sequencing project for genomic taxonomy and phylogenomics of Bacillus-like bacteria.</title>
        <authorList>
            <person name="Liu B."/>
            <person name="Wang J."/>
            <person name="Zhu Y."/>
            <person name="Liu G."/>
            <person name="Chen Q."/>
            <person name="Chen Z."/>
            <person name="Lan J."/>
            <person name="Che J."/>
            <person name="Ge C."/>
            <person name="Shi H."/>
            <person name="Pan Z."/>
            <person name="Liu X."/>
        </authorList>
    </citation>
    <scope>NUCLEOTIDE SEQUENCE [LARGE SCALE GENOMIC DNA]</scope>
    <source>
        <strain evidence="2">FJAT-27997</strain>
    </source>
</reference>
<dbReference type="EMBL" id="LFZW01000001">
    <property type="protein sequence ID" value="KMY50076.1"/>
    <property type="molecule type" value="Genomic_DNA"/>
</dbReference>
<organism evidence="1 2">
    <name type="scientific">Peribacillus loiseleuriae</name>
    <dbReference type="NCBI Taxonomy" id="1679170"/>
    <lineage>
        <taxon>Bacteria</taxon>
        <taxon>Bacillati</taxon>
        <taxon>Bacillota</taxon>
        <taxon>Bacilli</taxon>
        <taxon>Bacillales</taxon>
        <taxon>Bacillaceae</taxon>
        <taxon>Peribacillus</taxon>
    </lineage>
</organism>
<evidence type="ECO:0000313" key="2">
    <source>
        <dbReference type="Proteomes" id="UP000037146"/>
    </source>
</evidence>
<accession>A0A0K9GTW7</accession>
<comment type="caution">
    <text evidence="1">The sequence shown here is derived from an EMBL/GenBank/DDBJ whole genome shotgun (WGS) entry which is preliminary data.</text>
</comment>
<dbReference type="Proteomes" id="UP000037146">
    <property type="component" value="Unassembled WGS sequence"/>
</dbReference>
<evidence type="ECO:0000313" key="1">
    <source>
        <dbReference type="EMBL" id="KMY50076.1"/>
    </source>
</evidence>
<dbReference type="OrthoDB" id="2905540at2"/>
<dbReference type="AlphaFoldDB" id="A0A0K9GTW7"/>
<name>A0A0K9GTW7_9BACI</name>
<protein>
    <submittedName>
        <fullName evidence="1">Uncharacterized protein</fullName>
    </submittedName>
</protein>
<gene>
    <name evidence="1" type="ORF">AC625_11650</name>
</gene>
<proteinExistence type="predicted"/>
<sequence length="77" mass="9013">MEKRGREILQGDTPYDKLSLDLLVGFYYQINLNIKKGILSQVMYHEIKLIKQTANKRGIYLDYMYNKGSLIVKVEAK</sequence>